<accession>A0A1X7FYY2</accession>
<reference evidence="3" key="1">
    <citation type="submission" date="2017-04" db="EMBL/GenBank/DDBJ databases">
        <authorList>
            <person name="Varghese N."/>
            <person name="Submissions S."/>
        </authorList>
    </citation>
    <scope>NUCLEOTIDE SEQUENCE [LARGE SCALE GENOMIC DNA]</scope>
    <source>
        <strain evidence="3">Dd16</strain>
    </source>
</reference>
<evidence type="ECO:0000259" key="1">
    <source>
        <dbReference type="Pfam" id="PF09995"/>
    </source>
</evidence>
<sequence>MPSIATHLKQGLASDVRAIFNDSARGETPVAPSDDALFGPETAIRRVHADVTSMIIGGIAALLMQMLHPSALAGIWDHSRFRGDMLGRLRRTARFIAVTTYAQRSEAEAAIASVNAAHGHVHGARPDGIPYSARDPALLAWVHVTEGLCFLDAWQRYGDRRLTTREESDYFTQFGVIAAALGADPIPRNRGEAIALVASFRPELIATDRSKEVARLILSPPQTPVHLLPAQRIAGAAAVDLLPRWAARMHGLAMPRLLKPLVRTGAFGLAGTLRWAFR</sequence>
<dbReference type="EMBL" id="LT840185">
    <property type="protein sequence ID" value="SMF61216.1"/>
    <property type="molecule type" value="Genomic_DNA"/>
</dbReference>
<dbReference type="Proteomes" id="UP000192934">
    <property type="component" value="Chromosome I"/>
</dbReference>
<evidence type="ECO:0000313" key="2">
    <source>
        <dbReference type="EMBL" id="SMF61216.1"/>
    </source>
</evidence>
<name>A0A1X7FYY2_9SPHN</name>
<gene>
    <name evidence="2" type="ORF">SAMN06295910_0198</name>
</gene>
<dbReference type="GO" id="GO:0016491">
    <property type="term" value="F:oxidoreductase activity"/>
    <property type="evidence" value="ECO:0007669"/>
    <property type="project" value="InterPro"/>
</dbReference>
<dbReference type="InterPro" id="IPR018713">
    <property type="entry name" value="MPAB/Lcp_cat_dom"/>
</dbReference>
<dbReference type="STRING" id="941907.SAMN06295910_0198"/>
<evidence type="ECO:0000313" key="3">
    <source>
        <dbReference type="Proteomes" id="UP000192934"/>
    </source>
</evidence>
<protein>
    <submittedName>
        <fullName evidence="2">Uncharacterized conserved protein, DUF2236 family</fullName>
    </submittedName>
</protein>
<dbReference type="Pfam" id="PF09995">
    <property type="entry name" value="MPAB_Lcp_cat"/>
    <property type="match status" value="1"/>
</dbReference>
<keyword evidence="3" id="KW-1185">Reference proteome</keyword>
<feature type="domain" description="ER-bound oxygenase mpaB/mpaB'/Rubber oxygenase catalytic" evidence="1">
    <location>
        <begin position="45"/>
        <end position="258"/>
    </location>
</feature>
<dbReference type="PANTHER" id="PTHR36151">
    <property type="entry name" value="BLR2777 PROTEIN"/>
    <property type="match status" value="1"/>
</dbReference>
<proteinExistence type="predicted"/>
<dbReference type="AlphaFoldDB" id="A0A1X7FYY2"/>
<organism evidence="2 3">
    <name type="scientific">Allosphingosinicella indica</name>
    <dbReference type="NCBI Taxonomy" id="941907"/>
    <lineage>
        <taxon>Bacteria</taxon>
        <taxon>Pseudomonadati</taxon>
        <taxon>Pseudomonadota</taxon>
        <taxon>Alphaproteobacteria</taxon>
        <taxon>Sphingomonadales</taxon>
        <taxon>Sphingomonadaceae</taxon>
        <taxon>Allosphingosinicella</taxon>
    </lineage>
</organism>
<dbReference type="OrthoDB" id="108890at2"/>
<dbReference type="PANTHER" id="PTHR36151:SF3">
    <property type="entry name" value="ER-BOUND OXYGENASE MPAB_MPAB'_RUBBER OXYGENASE CATALYTIC DOMAIN-CONTAINING PROTEIN"/>
    <property type="match status" value="1"/>
</dbReference>